<keyword evidence="6 7" id="KW-0472">Membrane</keyword>
<evidence type="ECO:0000256" key="1">
    <source>
        <dbReference type="ARBA" id="ARBA00004651"/>
    </source>
</evidence>
<dbReference type="PANTHER" id="PTHR34584:SF1">
    <property type="entry name" value="NA(+)_H(+) ANTIPORTER SUBUNIT E1"/>
    <property type="match status" value="1"/>
</dbReference>
<dbReference type="STRING" id="1183432.AGR3A_Cc340044"/>
<evidence type="ECO:0000256" key="6">
    <source>
        <dbReference type="ARBA" id="ARBA00023136"/>
    </source>
</evidence>
<feature type="transmembrane region" description="Helical" evidence="7">
    <location>
        <begin position="51"/>
        <end position="73"/>
    </location>
</feature>
<keyword evidence="4 7" id="KW-0812">Transmembrane</keyword>
<organism evidence="8 9">
    <name type="scientific">Agrobacterium tomkonis CFBP 6623</name>
    <dbReference type="NCBI Taxonomy" id="1183432"/>
    <lineage>
        <taxon>Bacteria</taxon>
        <taxon>Pseudomonadati</taxon>
        <taxon>Pseudomonadota</taxon>
        <taxon>Alphaproteobacteria</taxon>
        <taxon>Hyphomicrobiales</taxon>
        <taxon>Rhizobiaceae</taxon>
        <taxon>Rhizobium/Agrobacterium group</taxon>
        <taxon>Agrobacterium</taxon>
        <taxon>Agrobacterium tumefaciens complex</taxon>
    </lineage>
</organism>
<dbReference type="RefSeq" id="WP_046798624.1">
    <property type="nucleotide sequence ID" value="NZ_LT009723.1"/>
</dbReference>
<protein>
    <submittedName>
        <fullName evidence="8">Na(+)/H(+) antiporter subunit E</fullName>
    </submittedName>
</protein>
<dbReference type="NCBIfam" id="NF006519">
    <property type="entry name" value="PRK08965.1-3"/>
    <property type="match status" value="1"/>
</dbReference>
<dbReference type="EMBL" id="FBWK01000028">
    <property type="protein sequence ID" value="CUX27452.1"/>
    <property type="molecule type" value="Genomic_DNA"/>
</dbReference>
<evidence type="ECO:0000256" key="7">
    <source>
        <dbReference type="SAM" id="Phobius"/>
    </source>
</evidence>
<dbReference type="InterPro" id="IPR002758">
    <property type="entry name" value="Cation_antiport_E"/>
</dbReference>
<dbReference type="Pfam" id="PF01899">
    <property type="entry name" value="MNHE"/>
    <property type="match status" value="1"/>
</dbReference>
<proteinExistence type="inferred from homology"/>
<gene>
    <name evidence="8" type="primary">mrpE</name>
    <name evidence="8" type="ORF">AGR3A_Cc340044</name>
</gene>
<dbReference type="PIRSF" id="PIRSF019239">
    <property type="entry name" value="MrpE"/>
    <property type="match status" value="1"/>
</dbReference>
<comment type="similarity">
    <text evidence="2">Belongs to the CPA3 antiporters (TC 2.A.63) subunit E family.</text>
</comment>
<keyword evidence="9" id="KW-1185">Reference proteome</keyword>
<keyword evidence="3" id="KW-1003">Cell membrane</keyword>
<evidence type="ECO:0000256" key="5">
    <source>
        <dbReference type="ARBA" id="ARBA00022989"/>
    </source>
</evidence>
<dbReference type="Proteomes" id="UP000191988">
    <property type="component" value="Unassembled WGS sequence"/>
</dbReference>
<name>A0A1S7PWD3_9HYPH</name>
<dbReference type="AlphaFoldDB" id="A0A1S7PWD3"/>
<keyword evidence="5 7" id="KW-1133">Transmembrane helix</keyword>
<dbReference type="GO" id="GO:0005886">
    <property type="term" value="C:plasma membrane"/>
    <property type="evidence" value="ECO:0007669"/>
    <property type="project" value="UniProtKB-SubCell"/>
</dbReference>
<accession>A0A1S7PWD3</accession>
<evidence type="ECO:0000313" key="8">
    <source>
        <dbReference type="EMBL" id="CUX27452.1"/>
    </source>
</evidence>
<feature type="transmembrane region" description="Helical" evidence="7">
    <location>
        <begin position="12"/>
        <end position="39"/>
    </location>
</feature>
<reference evidence="9" key="1">
    <citation type="submission" date="2016-01" db="EMBL/GenBank/DDBJ databases">
        <authorList>
            <person name="Regsiter A."/>
            <person name="william w."/>
        </authorList>
    </citation>
    <scope>NUCLEOTIDE SEQUENCE [LARGE SCALE GENOMIC DNA]</scope>
    <source>
        <strain evidence="9">CFBP 6623</strain>
    </source>
</reference>
<evidence type="ECO:0000256" key="3">
    <source>
        <dbReference type="ARBA" id="ARBA00022475"/>
    </source>
</evidence>
<evidence type="ECO:0000313" key="9">
    <source>
        <dbReference type="Proteomes" id="UP000191988"/>
    </source>
</evidence>
<sequence length="159" mass="17722">MSLYIVLSMFLAIWLAITGSVTPANIVFGVIVSALALGLIRHQIPRGNNHWLRLTRILSLVLLFFKELALSAWKVAVLVTRPKLDVQPGIFAYPLTVTTDFQITLLANLITLTPGTLSVDVSEDRKTLYVHAIDCSDIEAARNDIRNGFEKKIMEAFQK</sequence>
<dbReference type="PANTHER" id="PTHR34584">
    <property type="entry name" value="NA(+)/H(+) ANTIPORTER SUBUNIT E1"/>
    <property type="match status" value="1"/>
</dbReference>
<comment type="subcellular location">
    <subcellularLocation>
        <location evidence="1">Cell membrane</location>
        <topology evidence="1">Multi-pass membrane protein</topology>
    </subcellularLocation>
</comment>
<evidence type="ECO:0000256" key="4">
    <source>
        <dbReference type="ARBA" id="ARBA00022692"/>
    </source>
</evidence>
<dbReference type="GO" id="GO:0008324">
    <property type="term" value="F:monoatomic cation transmembrane transporter activity"/>
    <property type="evidence" value="ECO:0007669"/>
    <property type="project" value="InterPro"/>
</dbReference>
<evidence type="ECO:0000256" key="2">
    <source>
        <dbReference type="ARBA" id="ARBA00006228"/>
    </source>
</evidence>